<evidence type="ECO:0000256" key="1">
    <source>
        <dbReference type="SAM" id="MobiDB-lite"/>
    </source>
</evidence>
<reference evidence="2 3" key="1">
    <citation type="submission" date="2018-07" db="EMBL/GenBank/DDBJ databases">
        <title>Genome sequences of Haloplanus sp. CBA1112.</title>
        <authorList>
            <person name="Kim Y.B."/>
            <person name="Roh S.W."/>
        </authorList>
    </citation>
    <scope>NUCLEOTIDE SEQUENCE [LARGE SCALE GENOMIC DNA]</scope>
    <source>
        <strain evidence="2 3">CBA1112</strain>
    </source>
</reference>
<dbReference type="Proteomes" id="UP000252985">
    <property type="component" value="Chromosome"/>
</dbReference>
<proteinExistence type="predicted"/>
<dbReference type="KEGG" id="haq:DU484_05380"/>
<gene>
    <name evidence="2" type="ORF">DU484_05380</name>
</gene>
<feature type="compositionally biased region" description="Basic and acidic residues" evidence="1">
    <location>
        <begin position="19"/>
        <end position="40"/>
    </location>
</feature>
<feature type="compositionally biased region" description="Basic residues" evidence="1">
    <location>
        <begin position="66"/>
        <end position="84"/>
    </location>
</feature>
<sequence length="98" mass="11237">MGRRPLRRRHDRPVTRRTRATEREDPRRSAVDAEVNRARVVDGAGTADDAVPAGLEVRERVSRSPWGRRRRPSRSLGGRRRRRAGASTESGCRRGRRQ</sequence>
<evidence type="ECO:0000313" key="3">
    <source>
        <dbReference type="Proteomes" id="UP000252985"/>
    </source>
</evidence>
<organism evidence="2 3">
    <name type="scientific">Haloplanus rubicundus</name>
    <dbReference type="NCBI Taxonomy" id="1547898"/>
    <lineage>
        <taxon>Archaea</taxon>
        <taxon>Methanobacteriati</taxon>
        <taxon>Methanobacteriota</taxon>
        <taxon>Stenosarchaea group</taxon>
        <taxon>Halobacteria</taxon>
        <taxon>Halobacteriales</taxon>
        <taxon>Haloferacaceae</taxon>
        <taxon>Haloplanus</taxon>
    </lineage>
</organism>
<name>A0A345EAX3_9EURY</name>
<dbReference type="EMBL" id="CP031148">
    <property type="protein sequence ID" value="AXG09345.1"/>
    <property type="molecule type" value="Genomic_DNA"/>
</dbReference>
<evidence type="ECO:0000313" key="2">
    <source>
        <dbReference type="EMBL" id="AXG09345.1"/>
    </source>
</evidence>
<dbReference type="AlphaFoldDB" id="A0A345EAX3"/>
<protein>
    <submittedName>
        <fullName evidence="2">Uncharacterized protein</fullName>
    </submittedName>
</protein>
<accession>A0A345EAX3</accession>
<feature type="region of interest" description="Disordered" evidence="1">
    <location>
        <begin position="1"/>
        <end position="98"/>
    </location>
</feature>
<feature type="compositionally biased region" description="Basic residues" evidence="1">
    <location>
        <begin position="1"/>
        <end position="18"/>
    </location>
</feature>